<dbReference type="InterPro" id="IPR032675">
    <property type="entry name" value="LRR_dom_sf"/>
</dbReference>
<evidence type="ECO:0000256" key="4">
    <source>
        <dbReference type="ARBA" id="ARBA00022553"/>
    </source>
</evidence>
<evidence type="ECO:0000256" key="12">
    <source>
        <dbReference type="ARBA" id="ARBA00022840"/>
    </source>
</evidence>
<keyword evidence="5" id="KW-0433">Leucine-rich repeat</keyword>
<protein>
    <recommendedName>
        <fullName evidence="2">non-specific serine/threonine protein kinase</fullName>
        <ecNumber evidence="2">2.7.11.1</ecNumber>
    </recommendedName>
</protein>
<comment type="catalytic activity">
    <reaction evidence="16">
        <text>L-threonyl-[protein] + ATP = O-phospho-L-threonyl-[protein] + ADP + H(+)</text>
        <dbReference type="Rhea" id="RHEA:46608"/>
        <dbReference type="Rhea" id="RHEA-COMP:11060"/>
        <dbReference type="Rhea" id="RHEA-COMP:11605"/>
        <dbReference type="ChEBI" id="CHEBI:15378"/>
        <dbReference type="ChEBI" id="CHEBI:30013"/>
        <dbReference type="ChEBI" id="CHEBI:30616"/>
        <dbReference type="ChEBI" id="CHEBI:61977"/>
        <dbReference type="ChEBI" id="CHEBI:456216"/>
        <dbReference type="EC" id="2.7.11.1"/>
    </reaction>
</comment>
<dbReference type="EC" id="2.7.11.1" evidence="2"/>
<dbReference type="InterPro" id="IPR011009">
    <property type="entry name" value="Kinase-like_dom_sf"/>
</dbReference>
<keyword evidence="13" id="KW-1133">Transmembrane helix</keyword>
<comment type="catalytic activity">
    <reaction evidence="17">
        <text>L-seryl-[protein] + ATP = O-phospho-L-seryl-[protein] + ADP + H(+)</text>
        <dbReference type="Rhea" id="RHEA:17989"/>
        <dbReference type="Rhea" id="RHEA-COMP:9863"/>
        <dbReference type="Rhea" id="RHEA-COMP:11604"/>
        <dbReference type="ChEBI" id="CHEBI:15378"/>
        <dbReference type="ChEBI" id="CHEBI:29999"/>
        <dbReference type="ChEBI" id="CHEBI:30616"/>
        <dbReference type="ChEBI" id="CHEBI:83421"/>
        <dbReference type="ChEBI" id="CHEBI:456216"/>
        <dbReference type="EC" id="2.7.11.1"/>
    </reaction>
</comment>
<feature type="domain" description="Protein kinase" evidence="19">
    <location>
        <begin position="564"/>
        <end position="827"/>
    </location>
</feature>
<keyword evidence="8" id="KW-0732">Signal</keyword>
<dbReference type="Pfam" id="PF07714">
    <property type="entry name" value="PK_Tyr_Ser-Thr"/>
    <property type="match status" value="1"/>
</dbReference>
<evidence type="ECO:0000256" key="13">
    <source>
        <dbReference type="ARBA" id="ARBA00022989"/>
    </source>
</evidence>
<dbReference type="InterPro" id="IPR001611">
    <property type="entry name" value="Leu-rich_rpt"/>
</dbReference>
<keyword evidence="9" id="KW-0677">Repeat</keyword>
<dbReference type="PANTHER" id="PTHR45631:SF190">
    <property type="entry name" value="PROTEIN KINASE DOMAIN-CONTAINING PROTEIN"/>
    <property type="match status" value="1"/>
</dbReference>
<dbReference type="Gene3D" id="3.30.200.20">
    <property type="entry name" value="Phosphorylase Kinase, domain 1"/>
    <property type="match status" value="1"/>
</dbReference>
<keyword evidence="6" id="KW-0808">Transferase</keyword>
<dbReference type="FunFam" id="3.80.10.10:FF:000129">
    <property type="entry name" value="Leucine-rich repeat receptor-like kinase"/>
    <property type="match status" value="1"/>
</dbReference>
<dbReference type="Proteomes" id="UP000507245">
    <property type="component" value="Unassembled WGS sequence"/>
</dbReference>
<dbReference type="OrthoDB" id="1158199at2759"/>
<name>A0A6J5WSD5_PRUAR</name>
<evidence type="ECO:0000313" key="21">
    <source>
        <dbReference type="Proteomes" id="UP000507245"/>
    </source>
</evidence>
<evidence type="ECO:0000256" key="3">
    <source>
        <dbReference type="ARBA" id="ARBA00022527"/>
    </source>
</evidence>
<dbReference type="InterPro" id="IPR008271">
    <property type="entry name" value="Ser/Thr_kinase_AS"/>
</dbReference>
<evidence type="ECO:0000256" key="8">
    <source>
        <dbReference type="ARBA" id="ARBA00022729"/>
    </source>
</evidence>
<dbReference type="InterPro" id="IPR024788">
    <property type="entry name" value="Malectin-like_Carb-bd_dom"/>
</dbReference>
<dbReference type="Pfam" id="PF12819">
    <property type="entry name" value="Malectin_like"/>
    <property type="match status" value="1"/>
</dbReference>
<dbReference type="SUPFAM" id="SSF56112">
    <property type="entry name" value="Protein kinase-like (PK-like)"/>
    <property type="match status" value="1"/>
</dbReference>
<gene>
    <name evidence="20" type="ORF">ORAREDHAP_LOCUS18919</name>
</gene>
<dbReference type="PANTHER" id="PTHR45631">
    <property type="entry name" value="OS07G0107800 PROTEIN-RELATED"/>
    <property type="match status" value="1"/>
</dbReference>
<evidence type="ECO:0000256" key="5">
    <source>
        <dbReference type="ARBA" id="ARBA00022614"/>
    </source>
</evidence>
<keyword evidence="3" id="KW-0723">Serine/threonine-protein kinase</keyword>
<dbReference type="GO" id="GO:0016020">
    <property type="term" value="C:membrane"/>
    <property type="evidence" value="ECO:0007669"/>
    <property type="project" value="UniProtKB-SubCell"/>
</dbReference>
<evidence type="ECO:0000256" key="15">
    <source>
        <dbReference type="ARBA" id="ARBA00023170"/>
    </source>
</evidence>
<dbReference type="Gene3D" id="3.80.10.10">
    <property type="entry name" value="Ribonuclease Inhibitor"/>
    <property type="match status" value="1"/>
</dbReference>
<dbReference type="PROSITE" id="PS50011">
    <property type="entry name" value="PROTEIN_KINASE_DOM"/>
    <property type="match status" value="1"/>
</dbReference>
<dbReference type="SMART" id="SM00220">
    <property type="entry name" value="S_TKc"/>
    <property type="match status" value="1"/>
</dbReference>
<dbReference type="InterPro" id="IPR001245">
    <property type="entry name" value="Ser-Thr/Tyr_kinase_cat_dom"/>
</dbReference>
<dbReference type="Gene3D" id="1.10.510.10">
    <property type="entry name" value="Transferase(Phosphotransferase) domain 1"/>
    <property type="match status" value="1"/>
</dbReference>
<dbReference type="GO" id="GO:0005524">
    <property type="term" value="F:ATP binding"/>
    <property type="evidence" value="ECO:0007669"/>
    <property type="project" value="UniProtKB-UniRule"/>
</dbReference>
<feature type="binding site" evidence="18">
    <location>
        <position position="591"/>
    </location>
    <ligand>
        <name>ATP</name>
        <dbReference type="ChEBI" id="CHEBI:30616"/>
    </ligand>
</feature>
<keyword evidence="12 18" id="KW-0067">ATP-binding</keyword>
<evidence type="ECO:0000256" key="6">
    <source>
        <dbReference type="ARBA" id="ARBA00022679"/>
    </source>
</evidence>
<sequence length="862" mass="97113">MATDINLVSQSGRMSQTFKPFLLPLLGGFALMLLLVHARDDQPVVSELVPINLGRWFTLNLFIHKLTHLIYNPCLPCVSGFISIDCGLAGNSSYTENTTGINYISDETFIDTGERKSVLQEYGYRYQEPYTSLRSFPEGNRNCYEINVTDGYKYLIRSSFVYGNYDGQNKVPEFDLHLGANLWSSVKLESASTITHKELIHVPGRNYIHVCLVNTGSGVPFISALEIRPLLNGSYVTEGESLALDMRFDTGQNANLTSYRFPYDAFDRIWNGYYDNDWTQLITTSTIDNSNNFRPPEIVLSTAATPKNKNGSLEILWLPSDNVTEYYVYMHFSEVEKLPGNQSRQMYINRDGELFRKSLVLEYLSTWTIYSTKAQSSGGQYNFSIFKFENSTLPPILNAIEFYMVKEFLESETNQADVDAIKEIKSTYKIKKNWQGDPCVPHAYLWEGLNCSYRENESPRIISLDLSSSGLTGEIATSISNLEMIHTLDLSNNNLIGPIPDFVSQLPNLNVLNLEKNKLTGSVPIRLIDRNKSGVVAEAKDTIGTSVESTKRQFTYSEIIKITNNFKRILGKGGFGNVYHGYIDDTQLAIKMLSPSSVDLLLRVHHKNLTSLVGYCNDKTGVGLVYEYMSSGNLREHLFSGSSSNILTWKDRLQIAIDAAQGLEYLHYGCKPPIIHRDVKLTNILLNENFQAKLSDFGLSRTFPSNDDTHVSTVVAGTPGYLDPEYNLSNRLNEKSDVYSFGVVLLEIISCRPVYSSREHERIHISRWVRSMLAEGDIYGIVDPRLERHFNTNAVWKAVEIAMACVSPNAIKRPTMSQVVVELKESLATEIAGTRQSHETKLTNSIEIRSDSSISMLNPSVR</sequence>
<dbReference type="PROSITE" id="PS00108">
    <property type="entry name" value="PROTEIN_KINASE_ST"/>
    <property type="match status" value="1"/>
</dbReference>
<evidence type="ECO:0000259" key="19">
    <source>
        <dbReference type="PROSITE" id="PS50011"/>
    </source>
</evidence>
<keyword evidence="21" id="KW-1185">Reference proteome</keyword>
<evidence type="ECO:0000256" key="17">
    <source>
        <dbReference type="ARBA" id="ARBA00048679"/>
    </source>
</evidence>
<comment type="subcellular location">
    <subcellularLocation>
        <location evidence="1">Membrane</location>
        <topology evidence="1">Single-pass membrane protein</topology>
    </subcellularLocation>
</comment>
<keyword evidence="10 18" id="KW-0547">Nucleotide-binding</keyword>
<dbReference type="AlphaFoldDB" id="A0A6J5WSD5"/>
<organism evidence="20 21">
    <name type="scientific">Prunus armeniaca</name>
    <name type="common">Apricot</name>
    <name type="synonym">Armeniaca vulgaris</name>
    <dbReference type="NCBI Taxonomy" id="36596"/>
    <lineage>
        <taxon>Eukaryota</taxon>
        <taxon>Viridiplantae</taxon>
        <taxon>Streptophyta</taxon>
        <taxon>Embryophyta</taxon>
        <taxon>Tracheophyta</taxon>
        <taxon>Spermatophyta</taxon>
        <taxon>Magnoliopsida</taxon>
        <taxon>eudicotyledons</taxon>
        <taxon>Gunneridae</taxon>
        <taxon>Pentapetalae</taxon>
        <taxon>rosids</taxon>
        <taxon>fabids</taxon>
        <taxon>Rosales</taxon>
        <taxon>Rosaceae</taxon>
        <taxon>Amygdaloideae</taxon>
        <taxon>Amygdaleae</taxon>
        <taxon>Prunus</taxon>
    </lineage>
</organism>
<dbReference type="FunFam" id="1.10.510.10:FF:000146">
    <property type="entry name" value="LRR receptor-like serine/threonine-protein kinase IOS1"/>
    <property type="match status" value="1"/>
</dbReference>
<dbReference type="EMBL" id="CAEKKB010000003">
    <property type="protein sequence ID" value="CAB4302987.1"/>
    <property type="molecule type" value="Genomic_DNA"/>
</dbReference>
<keyword evidence="4" id="KW-0597">Phosphoprotein</keyword>
<evidence type="ECO:0000256" key="1">
    <source>
        <dbReference type="ARBA" id="ARBA00004167"/>
    </source>
</evidence>
<evidence type="ECO:0000256" key="18">
    <source>
        <dbReference type="PROSITE-ProRule" id="PRU10141"/>
    </source>
</evidence>
<proteinExistence type="predicted"/>
<dbReference type="InterPro" id="IPR017441">
    <property type="entry name" value="Protein_kinase_ATP_BS"/>
</dbReference>
<evidence type="ECO:0000256" key="9">
    <source>
        <dbReference type="ARBA" id="ARBA00022737"/>
    </source>
</evidence>
<reference evidence="21" key="1">
    <citation type="journal article" date="2020" name="Genome Biol.">
        <title>Gamete binning: chromosome-level and haplotype-resolved genome assembly enabled by high-throughput single-cell sequencing of gamete genomes.</title>
        <authorList>
            <person name="Campoy J.A."/>
            <person name="Sun H."/>
            <person name="Goel M."/>
            <person name="Jiao W.-B."/>
            <person name="Folz-Donahue K."/>
            <person name="Wang N."/>
            <person name="Rubio M."/>
            <person name="Liu C."/>
            <person name="Kukat C."/>
            <person name="Ruiz D."/>
            <person name="Huettel B."/>
            <person name="Schneeberger K."/>
        </authorList>
    </citation>
    <scope>NUCLEOTIDE SEQUENCE [LARGE SCALE GENOMIC DNA]</scope>
    <source>
        <strain evidence="21">cv. Rojo Pasion</strain>
    </source>
</reference>
<evidence type="ECO:0000256" key="11">
    <source>
        <dbReference type="ARBA" id="ARBA00022777"/>
    </source>
</evidence>
<dbReference type="SUPFAM" id="SSF52058">
    <property type="entry name" value="L domain-like"/>
    <property type="match status" value="1"/>
</dbReference>
<evidence type="ECO:0000256" key="7">
    <source>
        <dbReference type="ARBA" id="ARBA00022692"/>
    </source>
</evidence>
<dbReference type="GO" id="GO:0004674">
    <property type="term" value="F:protein serine/threonine kinase activity"/>
    <property type="evidence" value="ECO:0007669"/>
    <property type="project" value="UniProtKB-KW"/>
</dbReference>
<keyword evidence="11" id="KW-0418">Kinase</keyword>
<keyword evidence="7" id="KW-0812">Transmembrane</keyword>
<keyword evidence="15" id="KW-0675">Receptor</keyword>
<evidence type="ECO:0000256" key="10">
    <source>
        <dbReference type="ARBA" id="ARBA00022741"/>
    </source>
</evidence>
<evidence type="ECO:0000256" key="2">
    <source>
        <dbReference type="ARBA" id="ARBA00012513"/>
    </source>
</evidence>
<evidence type="ECO:0000256" key="16">
    <source>
        <dbReference type="ARBA" id="ARBA00047899"/>
    </source>
</evidence>
<evidence type="ECO:0000256" key="14">
    <source>
        <dbReference type="ARBA" id="ARBA00023136"/>
    </source>
</evidence>
<evidence type="ECO:0000313" key="20">
    <source>
        <dbReference type="EMBL" id="CAB4302987.1"/>
    </source>
</evidence>
<keyword evidence="14" id="KW-0472">Membrane</keyword>
<dbReference type="InterPro" id="IPR000719">
    <property type="entry name" value="Prot_kinase_dom"/>
</dbReference>
<dbReference type="PROSITE" id="PS00107">
    <property type="entry name" value="PROTEIN_KINASE_ATP"/>
    <property type="match status" value="1"/>
</dbReference>
<dbReference type="Pfam" id="PF00560">
    <property type="entry name" value="LRR_1"/>
    <property type="match status" value="1"/>
</dbReference>
<accession>A0A6J5WSD5</accession>